<accession>A0AAV1Q1Q9</accession>
<comment type="caution">
    <text evidence="3">The sequence shown here is derived from an EMBL/GenBank/DDBJ whole genome shotgun (WGS) entry which is preliminary data.</text>
</comment>
<proteinExistence type="predicted"/>
<keyword evidence="2" id="KW-0732">Signal</keyword>
<protein>
    <submittedName>
        <fullName evidence="3">C-C motif chemokine 22-like</fullName>
    </submittedName>
</protein>
<keyword evidence="4" id="KW-1185">Reference proteome</keyword>
<feature type="compositionally biased region" description="Polar residues" evidence="1">
    <location>
        <begin position="122"/>
        <end position="135"/>
    </location>
</feature>
<feature type="region of interest" description="Disordered" evidence="1">
    <location>
        <begin position="122"/>
        <end position="147"/>
    </location>
</feature>
<evidence type="ECO:0000313" key="3">
    <source>
        <dbReference type="EMBL" id="CAK6977264.1"/>
    </source>
</evidence>
<reference evidence="3 4" key="1">
    <citation type="submission" date="2024-01" db="EMBL/GenBank/DDBJ databases">
        <authorList>
            <person name="Alioto T."/>
            <person name="Alioto T."/>
            <person name="Gomez Garrido J."/>
        </authorList>
    </citation>
    <scope>NUCLEOTIDE SEQUENCE [LARGE SCALE GENOMIC DNA]</scope>
</reference>
<feature type="chain" id="PRO_5043807871" evidence="2">
    <location>
        <begin position="22"/>
        <end position="147"/>
    </location>
</feature>
<dbReference type="AlphaFoldDB" id="A0AAV1Q1Q9"/>
<evidence type="ECO:0000256" key="2">
    <source>
        <dbReference type="SAM" id="SignalP"/>
    </source>
</evidence>
<evidence type="ECO:0000313" key="4">
    <source>
        <dbReference type="Proteomes" id="UP001314229"/>
    </source>
</evidence>
<gene>
    <name evidence="3" type="ORF">FSCOSCO3_A027034</name>
</gene>
<evidence type="ECO:0000256" key="1">
    <source>
        <dbReference type="SAM" id="MobiDB-lite"/>
    </source>
</evidence>
<organism evidence="3 4">
    <name type="scientific">Scomber scombrus</name>
    <name type="common">Atlantic mackerel</name>
    <name type="synonym">Scomber vernalis</name>
    <dbReference type="NCBI Taxonomy" id="13677"/>
    <lineage>
        <taxon>Eukaryota</taxon>
        <taxon>Metazoa</taxon>
        <taxon>Chordata</taxon>
        <taxon>Craniata</taxon>
        <taxon>Vertebrata</taxon>
        <taxon>Euteleostomi</taxon>
        <taxon>Actinopterygii</taxon>
        <taxon>Neopterygii</taxon>
        <taxon>Teleostei</taxon>
        <taxon>Neoteleostei</taxon>
        <taxon>Acanthomorphata</taxon>
        <taxon>Pelagiaria</taxon>
        <taxon>Scombriformes</taxon>
        <taxon>Scombridae</taxon>
        <taxon>Scomber</taxon>
    </lineage>
</organism>
<name>A0AAV1Q1Q9_SCOSC</name>
<dbReference type="EMBL" id="CAWUFR010000399">
    <property type="protein sequence ID" value="CAK6977264.1"/>
    <property type="molecule type" value="Genomic_DNA"/>
</dbReference>
<dbReference type="Proteomes" id="UP001314229">
    <property type="component" value="Unassembled WGS sequence"/>
</dbReference>
<feature type="signal peptide" evidence="2">
    <location>
        <begin position="1"/>
        <end position="21"/>
    </location>
</feature>
<sequence>MKTLPTLILLALICFLHHSSAEQLTLRKLFEMDSAVYKRSLEQSLQYQINPEDQDQAFIQTATHQSLSGNHEDADDSHTSGSDLLPASQLCRVTTVCDVTSCIDPEWQWAKNLLDEFETATFNNTSPSAPFNTSNCDKEKKEQKASG</sequence>
<feature type="compositionally biased region" description="Basic and acidic residues" evidence="1">
    <location>
        <begin position="136"/>
        <end position="147"/>
    </location>
</feature>